<keyword evidence="4" id="KW-0677">Repeat</keyword>
<name>A0ABT5X9P9_9EURY</name>
<feature type="domain" description="Glutamine amidotransferase type-2" evidence="7">
    <location>
        <begin position="2"/>
        <end position="215"/>
    </location>
</feature>
<dbReference type="EMBL" id="JARFPK010000039">
    <property type="protein sequence ID" value="MDF0591416.1"/>
    <property type="molecule type" value="Genomic_DNA"/>
</dbReference>
<keyword evidence="2 6" id="KW-0032">Aminotransferase</keyword>
<dbReference type="Gene3D" id="3.40.50.10490">
    <property type="entry name" value="Glucose-6-phosphate isomerase like protein, domain 1"/>
    <property type="match status" value="2"/>
</dbReference>
<keyword evidence="6" id="KW-0963">Cytoplasm</keyword>
<dbReference type="CDD" id="cd05009">
    <property type="entry name" value="SIS_GlmS_GlmD_2"/>
    <property type="match status" value="1"/>
</dbReference>
<comment type="caution">
    <text evidence="9">The sequence shown here is derived from an EMBL/GenBank/DDBJ whole genome shotgun (WGS) entry which is preliminary data.</text>
</comment>
<dbReference type="InterPro" id="IPR001347">
    <property type="entry name" value="SIS_dom"/>
</dbReference>
<evidence type="ECO:0000256" key="5">
    <source>
        <dbReference type="ARBA" id="ARBA00022962"/>
    </source>
</evidence>
<dbReference type="PANTHER" id="PTHR10937">
    <property type="entry name" value="GLUCOSAMINE--FRUCTOSE-6-PHOSPHATE AMINOTRANSFERASE, ISOMERIZING"/>
    <property type="match status" value="1"/>
</dbReference>
<evidence type="ECO:0000259" key="7">
    <source>
        <dbReference type="PROSITE" id="PS51278"/>
    </source>
</evidence>
<accession>A0ABT5X9P9</accession>
<dbReference type="InterPro" id="IPR017932">
    <property type="entry name" value="GATase_2_dom"/>
</dbReference>
<comment type="function">
    <text evidence="6">Catalyzes the first step in hexosamine metabolism, converting fructose-6P into glucosamine-6P using glutamine as a nitrogen source.</text>
</comment>
<evidence type="ECO:0000259" key="8">
    <source>
        <dbReference type="PROSITE" id="PS51464"/>
    </source>
</evidence>
<proteinExistence type="inferred from homology"/>
<comment type="subunit">
    <text evidence="6">Homodimer.</text>
</comment>
<evidence type="ECO:0000256" key="6">
    <source>
        <dbReference type="HAMAP-Rule" id="MF_00164"/>
    </source>
</evidence>
<dbReference type="CDD" id="cd05008">
    <property type="entry name" value="SIS_GlmS_GlmD_1"/>
    <property type="match status" value="1"/>
</dbReference>
<dbReference type="NCBIfam" id="NF001484">
    <property type="entry name" value="PRK00331.1"/>
    <property type="match status" value="1"/>
</dbReference>
<dbReference type="Pfam" id="PF13522">
    <property type="entry name" value="GATase_6"/>
    <property type="match status" value="1"/>
</dbReference>
<dbReference type="PROSITE" id="PS51278">
    <property type="entry name" value="GATASE_TYPE_2"/>
    <property type="match status" value="1"/>
</dbReference>
<sequence length="601" mass="65199">MCGIVGYAGCDKAGPVLFDTLKRLEYRGYDSAGVAIISDGDLLVLKAAGRIADLEKSYLRGGSLGSSTGIGHTRWATHGPPTTENAHPHVSGDVAVVHNGIIQNYLELKEDLLRRGFVFRSDTDTEVLAHLIGSFYMGDLEEAVRSAVCRVEGSYAIAALARGSSRLVCARNESPLVIGIGKGANYVASDVSALLPYTRDIVRMNDGEIAVIDHERVVLRDLSGILLPLDLERVDWDVEAAERAGYPHFMLKEIHEQPRSVQETIATRVSEMDGDVRIDIGLTVDEIRALERVSIVACGTSYHAAVLAKYLYPKAAGLPVDVEVASEFQHHLLRPGTLLLSITQSGETADTLSAMKRASTFGVKRIAISNVVGSTVTRMVDETIYTRCGPEIGVAATKTFTGQLVSLILLGIKLGRGKNHLSYENSRKMLVELTRLPGQIQEVLERRDQIREIAEKYANSDRYFFIGRDYLYPIALEGALKMKEISYISAEGYPGGELKHGPLALITEGTPVVALATFGKKIQANIKEVRARGADVIAFASEGDPDISKIANTVVELPVARPVLSSVLCTVALQLLAYYTADARGLPIDKPRNLAKSVTVE</sequence>
<dbReference type="GO" id="GO:0004360">
    <property type="term" value="F:glutamine-fructose-6-phosphate transaminase (isomerizing) activity"/>
    <property type="evidence" value="ECO:0007669"/>
    <property type="project" value="UniProtKB-EC"/>
</dbReference>
<dbReference type="InterPro" id="IPR035490">
    <property type="entry name" value="GlmS/FrlB_SIS"/>
</dbReference>
<dbReference type="RefSeq" id="WP_316967149.1">
    <property type="nucleotide sequence ID" value="NZ_JARFPK010000039.1"/>
</dbReference>
<evidence type="ECO:0000256" key="3">
    <source>
        <dbReference type="ARBA" id="ARBA00022679"/>
    </source>
</evidence>
<reference evidence="9 10" key="1">
    <citation type="submission" date="2023-03" db="EMBL/GenBank/DDBJ databases">
        <title>WGS of Methanotrichaceae archaeon Mx.</title>
        <authorList>
            <person name="Sorokin D.Y."/>
            <person name="Merkel A.Y."/>
        </authorList>
    </citation>
    <scope>NUCLEOTIDE SEQUENCE [LARGE SCALE GENOMIC DNA]</scope>
    <source>
        <strain evidence="9 10">Mx</strain>
    </source>
</reference>
<dbReference type="InterPro" id="IPR047084">
    <property type="entry name" value="GFAT_N"/>
</dbReference>
<evidence type="ECO:0000256" key="4">
    <source>
        <dbReference type="ARBA" id="ARBA00022737"/>
    </source>
</evidence>
<comment type="subcellular location">
    <subcellularLocation>
        <location evidence="6">Cytoplasm</location>
    </subcellularLocation>
</comment>
<evidence type="ECO:0000256" key="1">
    <source>
        <dbReference type="ARBA" id="ARBA00001031"/>
    </source>
</evidence>
<keyword evidence="10" id="KW-1185">Reference proteome</keyword>
<dbReference type="PANTHER" id="PTHR10937:SF0">
    <property type="entry name" value="GLUTAMINE--FRUCTOSE-6-PHOSPHATE TRANSAMINASE (ISOMERIZING)"/>
    <property type="match status" value="1"/>
</dbReference>
<keyword evidence="5" id="KW-0315">Glutamine amidotransferase</keyword>
<comment type="catalytic activity">
    <reaction evidence="1 6">
        <text>D-fructose 6-phosphate + L-glutamine = D-glucosamine 6-phosphate + L-glutamate</text>
        <dbReference type="Rhea" id="RHEA:13237"/>
        <dbReference type="ChEBI" id="CHEBI:29985"/>
        <dbReference type="ChEBI" id="CHEBI:58359"/>
        <dbReference type="ChEBI" id="CHEBI:58725"/>
        <dbReference type="ChEBI" id="CHEBI:61527"/>
        <dbReference type="EC" id="2.6.1.16"/>
    </reaction>
</comment>
<dbReference type="PROSITE" id="PS51464">
    <property type="entry name" value="SIS"/>
    <property type="match status" value="2"/>
</dbReference>
<dbReference type="CDD" id="cd00714">
    <property type="entry name" value="GFAT"/>
    <property type="match status" value="1"/>
</dbReference>
<feature type="domain" description="SIS" evidence="8">
    <location>
        <begin position="453"/>
        <end position="591"/>
    </location>
</feature>
<dbReference type="InterPro" id="IPR046348">
    <property type="entry name" value="SIS_dom_sf"/>
</dbReference>
<dbReference type="Gene3D" id="3.60.20.10">
    <property type="entry name" value="Glutamine Phosphoribosylpyrophosphate, subunit 1, domain 1"/>
    <property type="match status" value="1"/>
</dbReference>
<gene>
    <name evidence="6 9" type="primary">glmS</name>
    <name evidence="9" type="ORF">P0O15_09620</name>
</gene>
<dbReference type="EC" id="2.6.1.16" evidence="6"/>
<evidence type="ECO:0000256" key="2">
    <source>
        <dbReference type="ARBA" id="ARBA00022576"/>
    </source>
</evidence>
<protein>
    <recommendedName>
        <fullName evidence="6">Glutamine--fructose-6-phosphate aminotransferase [isomerizing]</fullName>
        <ecNumber evidence="6">2.6.1.16</ecNumber>
    </recommendedName>
    <alternativeName>
        <fullName evidence="6">D-fructose-6-phosphate amidotransferase</fullName>
    </alternativeName>
    <alternativeName>
        <fullName evidence="6">GFAT</fullName>
    </alternativeName>
    <alternativeName>
        <fullName evidence="6">Glucosamine-6-phosphate synthase</fullName>
    </alternativeName>
    <alternativeName>
        <fullName evidence="6">Hexosephosphate aminotransferase</fullName>
    </alternativeName>
    <alternativeName>
        <fullName evidence="6">L-glutamine--D-fructose-6-phosphate amidotransferase</fullName>
    </alternativeName>
</protein>
<dbReference type="InterPro" id="IPR005855">
    <property type="entry name" value="GFAT"/>
</dbReference>
<feature type="domain" description="SIS" evidence="8">
    <location>
        <begin position="283"/>
        <end position="420"/>
    </location>
</feature>
<dbReference type="Pfam" id="PF01380">
    <property type="entry name" value="SIS"/>
    <property type="match status" value="2"/>
</dbReference>
<dbReference type="Proteomes" id="UP001220010">
    <property type="component" value="Unassembled WGS sequence"/>
</dbReference>
<feature type="initiator methionine" description="Removed" evidence="6">
    <location>
        <position position="1"/>
    </location>
</feature>
<evidence type="ECO:0000313" key="9">
    <source>
        <dbReference type="EMBL" id="MDF0591416.1"/>
    </source>
</evidence>
<dbReference type="InterPro" id="IPR035466">
    <property type="entry name" value="GlmS/AgaS_SIS"/>
</dbReference>
<dbReference type="NCBIfam" id="TIGR01135">
    <property type="entry name" value="glmS"/>
    <property type="match status" value="1"/>
</dbReference>
<dbReference type="SUPFAM" id="SSF56235">
    <property type="entry name" value="N-terminal nucleophile aminohydrolases (Ntn hydrolases)"/>
    <property type="match status" value="1"/>
</dbReference>
<keyword evidence="3 6" id="KW-0808">Transferase</keyword>
<evidence type="ECO:0000313" key="10">
    <source>
        <dbReference type="Proteomes" id="UP001220010"/>
    </source>
</evidence>
<dbReference type="SUPFAM" id="SSF53697">
    <property type="entry name" value="SIS domain"/>
    <property type="match status" value="1"/>
</dbReference>
<dbReference type="HAMAP" id="MF_00164">
    <property type="entry name" value="GlmS"/>
    <property type="match status" value="1"/>
</dbReference>
<organism evidence="9 10">
    <name type="scientific">Candidatus Methanocrinis natronophilus</name>
    <dbReference type="NCBI Taxonomy" id="3033396"/>
    <lineage>
        <taxon>Archaea</taxon>
        <taxon>Methanobacteriati</taxon>
        <taxon>Methanobacteriota</taxon>
        <taxon>Stenosarchaea group</taxon>
        <taxon>Methanomicrobia</taxon>
        <taxon>Methanotrichales</taxon>
        <taxon>Methanotrichaceae</taxon>
        <taxon>Methanocrinis</taxon>
    </lineage>
</organism>
<feature type="active site" description="Nucleophile; for GATase activity" evidence="6">
    <location>
        <position position="2"/>
    </location>
</feature>
<feature type="active site" description="For Fru-6P isomerization activity" evidence="6">
    <location>
        <position position="596"/>
    </location>
</feature>
<dbReference type="InterPro" id="IPR029055">
    <property type="entry name" value="Ntn_hydrolases_N"/>
</dbReference>